<proteinExistence type="predicted"/>
<dbReference type="EC" id="2.3.1.-" evidence="2"/>
<dbReference type="SUPFAM" id="SSF55729">
    <property type="entry name" value="Acyl-CoA N-acyltransferases (Nat)"/>
    <property type="match status" value="1"/>
</dbReference>
<keyword evidence="2" id="KW-0808">Transferase</keyword>
<dbReference type="Proteomes" id="UP001344251">
    <property type="component" value="Chromosome"/>
</dbReference>
<dbReference type="EMBL" id="CP109106">
    <property type="protein sequence ID" value="WSB71302.1"/>
    <property type="molecule type" value="Genomic_DNA"/>
</dbReference>
<dbReference type="GO" id="GO:0016746">
    <property type="term" value="F:acyltransferase activity"/>
    <property type="evidence" value="ECO:0007669"/>
    <property type="project" value="UniProtKB-KW"/>
</dbReference>
<dbReference type="InterPro" id="IPR000182">
    <property type="entry name" value="GNAT_dom"/>
</dbReference>
<evidence type="ECO:0000259" key="1">
    <source>
        <dbReference type="Pfam" id="PF13302"/>
    </source>
</evidence>
<feature type="domain" description="N-acetyltransferase" evidence="1">
    <location>
        <begin position="41"/>
        <end position="160"/>
    </location>
</feature>
<dbReference type="InterPro" id="IPR016181">
    <property type="entry name" value="Acyl_CoA_acyltransferase"/>
</dbReference>
<organism evidence="2 3">
    <name type="scientific">Streptomyces decoyicus</name>
    <dbReference type="NCBI Taxonomy" id="249567"/>
    <lineage>
        <taxon>Bacteria</taxon>
        <taxon>Bacillati</taxon>
        <taxon>Actinomycetota</taxon>
        <taxon>Actinomycetes</taxon>
        <taxon>Kitasatosporales</taxon>
        <taxon>Streptomycetaceae</taxon>
        <taxon>Streptomyces</taxon>
    </lineage>
</organism>
<keyword evidence="3" id="KW-1185">Reference proteome</keyword>
<protein>
    <submittedName>
        <fullName evidence="2">GNAT family N-acetyltransferase</fullName>
        <ecNumber evidence="2">2.3.1.-</ecNumber>
    </submittedName>
</protein>
<dbReference type="RefSeq" id="WP_326620899.1">
    <property type="nucleotide sequence ID" value="NZ_CP109106.1"/>
</dbReference>
<evidence type="ECO:0000313" key="3">
    <source>
        <dbReference type="Proteomes" id="UP001344251"/>
    </source>
</evidence>
<keyword evidence="2" id="KW-0012">Acyltransferase</keyword>
<sequence length="189" mass="20605">MAPQLIAPTVAVHASFLAAMDEFRADGAESAPHSTLAGELTTWHSRWPTAEGFAEYVELVGGVMSNTRADGVVPMTTRWWVDGDTYLGRCTFRHHLTPSLLNWGGHLGYGVRPGARRRGHATAILRAALPIAHHELGIDPVLVTCDDTNTGSRKVIEACGGIFEDQRDEKLRYWIPAATAAGQQPRRPV</sequence>
<dbReference type="PANTHER" id="PTHR39173:SF1">
    <property type="entry name" value="ACETYLTRANSFERASE"/>
    <property type="match status" value="1"/>
</dbReference>
<evidence type="ECO:0000313" key="2">
    <source>
        <dbReference type="EMBL" id="WSB71302.1"/>
    </source>
</evidence>
<gene>
    <name evidence="2" type="ORF">OG863_27015</name>
</gene>
<reference evidence="2 3" key="1">
    <citation type="submission" date="2022-10" db="EMBL/GenBank/DDBJ databases">
        <title>The complete genomes of actinobacterial strains from the NBC collection.</title>
        <authorList>
            <person name="Joergensen T.S."/>
            <person name="Alvarez Arevalo M."/>
            <person name="Sterndorff E.B."/>
            <person name="Faurdal D."/>
            <person name="Vuksanovic O."/>
            <person name="Mourched A.-S."/>
            <person name="Charusanti P."/>
            <person name="Shaw S."/>
            <person name="Blin K."/>
            <person name="Weber T."/>
        </authorList>
    </citation>
    <scope>NUCLEOTIDE SEQUENCE [LARGE SCALE GENOMIC DNA]</scope>
    <source>
        <strain evidence="2 3">NBC 01774</strain>
    </source>
</reference>
<name>A0ABZ1FLH8_9ACTN</name>
<dbReference type="Pfam" id="PF13302">
    <property type="entry name" value="Acetyltransf_3"/>
    <property type="match status" value="1"/>
</dbReference>
<dbReference type="PANTHER" id="PTHR39173">
    <property type="entry name" value="ACETYLTRANSFERASE"/>
    <property type="match status" value="1"/>
</dbReference>
<dbReference type="Gene3D" id="3.40.630.30">
    <property type="match status" value="1"/>
</dbReference>
<accession>A0ABZ1FLH8</accession>